<dbReference type="Proteomes" id="UP000034468">
    <property type="component" value="Unassembled WGS sequence"/>
</dbReference>
<dbReference type="Proteomes" id="UP000033835">
    <property type="component" value="Unassembled WGS sequence"/>
</dbReference>
<accession>A0A0F8MDD3</accession>
<dbReference type="EMBL" id="JJOT01000062">
    <property type="protein sequence ID" value="KKG02321.1"/>
    <property type="molecule type" value="Genomic_DNA"/>
</dbReference>
<dbReference type="Proteomes" id="UP000034597">
    <property type="component" value="Unassembled WGS sequence"/>
</dbReference>
<evidence type="ECO:0000313" key="12">
    <source>
        <dbReference type="Proteomes" id="UP000034279"/>
    </source>
</evidence>
<evidence type="ECO:0000313" key="14">
    <source>
        <dbReference type="Proteomes" id="UP000034566"/>
    </source>
</evidence>
<organism evidence="7 11">
    <name type="scientific">Methanosarcina mazei</name>
    <name type="common">Methanosarcina frisia</name>
    <dbReference type="NCBI Taxonomy" id="2209"/>
    <lineage>
        <taxon>Archaea</taxon>
        <taxon>Methanobacteriati</taxon>
        <taxon>Methanobacteriota</taxon>
        <taxon>Stenosarchaea group</taxon>
        <taxon>Methanomicrobia</taxon>
        <taxon>Methanosarcinales</taxon>
        <taxon>Methanosarcinaceae</taxon>
        <taxon>Methanosarcina</taxon>
    </lineage>
</organism>
<dbReference type="Proteomes" id="UP000034253">
    <property type="component" value="Unassembled WGS sequence"/>
</dbReference>
<evidence type="ECO:0000313" key="4">
    <source>
        <dbReference type="EMBL" id="KKG63755.1"/>
    </source>
</evidence>
<dbReference type="Proteomes" id="UP000034566">
    <property type="component" value="Unassembled WGS sequence"/>
</dbReference>
<evidence type="ECO:0000313" key="6">
    <source>
        <dbReference type="EMBL" id="KKG98715.1"/>
    </source>
</evidence>
<gene>
    <name evidence="2" type="ORF">DU33_03795</name>
    <name evidence="1" type="ORF">DU40_14710</name>
    <name evidence="4" type="ORF">DU45_09115</name>
    <name evidence="5" type="ORF">DU55_09945</name>
    <name evidence="7" type="ORF">DU56_03135</name>
    <name evidence="3" type="ORF">DU64_07825</name>
    <name evidence="6" type="ORF">DU66_08365</name>
    <name evidence="8" type="ORF">DU68_09085</name>
</gene>
<reference evidence="9 10" key="1">
    <citation type="journal article" date="2015" name="ISME J.">
        <title>Genomic and phenotypic differentiation among Methanosarcina mazei populations from Columbia River sediment.</title>
        <authorList>
            <person name="Youngblut N.D."/>
            <person name="Wirth J.S."/>
            <person name="Henriksen J.R."/>
            <person name="Smith M."/>
            <person name="Simon H."/>
            <person name="Metcalf W.W."/>
            <person name="Whitaker R.J."/>
        </authorList>
    </citation>
    <scope>NUCLEOTIDE SEQUENCE [LARGE SCALE GENOMIC DNA]</scope>
    <source>
        <strain evidence="1">2.F.T.0.2</strain>
        <strain evidence="2 10">3.F.T.1A.1</strain>
        <strain evidence="3 12">3.F.T.1A.2</strain>
        <strain evidence="4 14">3.F.T.1A.4</strain>
        <strain evidence="5 15">3.H.A.2.4</strain>
        <strain evidence="6 13">3.H.M.1B.1</strain>
        <strain evidence="8 9">3.H.M.1B.2</strain>
        <strain evidence="7 11">3.H.M.1B.5</strain>
    </source>
</reference>
<evidence type="ECO:0000313" key="3">
    <source>
        <dbReference type="EMBL" id="KKG59649.1"/>
    </source>
</evidence>
<evidence type="ECO:0000313" key="11">
    <source>
        <dbReference type="Proteomes" id="UP000034253"/>
    </source>
</evidence>
<evidence type="ECO:0000313" key="13">
    <source>
        <dbReference type="Proteomes" id="UP000034468"/>
    </source>
</evidence>
<dbReference type="Proteomes" id="UP000034279">
    <property type="component" value="Unassembled WGS sequence"/>
</dbReference>
<dbReference type="EMBL" id="JJPP01000050">
    <property type="protein sequence ID" value="KKG81095.1"/>
    <property type="molecule type" value="Genomic_DNA"/>
</dbReference>
<evidence type="ECO:0000313" key="1">
    <source>
        <dbReference type="EMBL" id="KKG02321.1"/>
    </source>
</evidence>
<proteinExistence type="predicted"/>
<evidence type="ECO:0000313" key="8">
    <source>
        <dbReference type="EMBL" id="KKH03818.1"/>
    </source>
</evidence>
<evidence type="ECO:0000313" key="9">
    <source>
        <dbReference type="Proteomes" id="UP000033835"/>
    </source>
</evidence>
<evidence type="ECO:0000313" key="10">
    <source>
        <dbReference type="Proteomes" id="UP000034188"/>
    </source>
</evidence>
<protein>
    <submittedName>
        <fullName evidence="7">Uncharacterized protein</fullName>
    </submittedName>
</protein>
<sequence>MEFQEQVNMIIYNFQSMDFVAFLCANIVEYRLAILFNSLIVEYLVSILRHQHDVVGNLTIAMAKTA</sequence>
<name>A0A0F8MDD3_METMZ</name>
<comment type="caution">
    <text evidence="7">The sequence shown here is derived from an EMBL/GenBank/DDBJ whole genome shotgun (WGS) entry which is preliminary data.</text>
</comment>
<dbReference type="EMBL" id="JJPI01000124">
    <property type="protein sequence ID" value="KKG51278.1"/>
    <property type="molecule type" value="Genomic_DNA"/>
</dbReference>
<dbReference type="EMBL" id="JJPV01000007">
    <property type="protein sequence ID" value="KKH03818.1"/>
    <property type="molecule type" value="Genomic_DNA"/>
</dbReference>
<dbReference type="EMBL" id="JJPK01000031">
    <property type="protein sequence ID" value="KKG63755.1"/>
    <property type="molecule type" value="Genomic_DNA"/>
</dbReference>
<dbReference type="EMBL" id="JJPJ01000117">
    <property type="protein sequence ID" value="KKG59649.1"/>
    <property type="molecule type" value="Genomic_DNA"/>
</dbReference>
<dbReference type="AlphaFoldDB" id="A0A0F8MDD3"/>
<evidence type="ECO:0000313" key="2">
    <source>
        <dbReference type="EMBL" id="KKG51278.1"/>
    </source>
</evidence>
<dbReference type="EMBL" id="JJPW01000013">
    <property type="protein sequence ID" value="KKH03566.1"/>
    <property type="molecule type" value="Genomic_DNA"/>
</dbReference>
<dbReference type="Proteomes" id="UP000034817">
    <property type="component" value="Unassembled WGS sequence"/>
</dbReference>
<evidence type="ECO:0000313" key="15">
    <source>
        <dbReference type="Proteomes" id="UP000034817"/>
    </source>
</evidence>
<evidence type="ECO:0000313" key="7">
    <source>
        <dbReference type="EMBL" id="KKH03566.1"/>
    </source>
</evidence>
<evidence type="ECO:0000313" key="5">
    <source>
        <dbReference type="EMBL" id="KKG81095.1"/>
    </source>
</evidence>
<dbReference type="EMBL" id="JJPU01000067">
    <property type="protein sequence ID" value="KKG98715.1"/>
    <property type="molecule type" value="Genomic_DNA"/>
</dbReference>
<dbReference type="Proteomes" id="UP000034188">
    <property type="component" value="Unassembled WGS sequence"/>
</dbReference>
<dbReference type="PATRIC" id="fig|2209.42.peg.828"/>